<comment type="subcellular location">
    <subcellularLocation>
        <location evidence="1">Cell membrane</location>
        <topology evidence="1">Multi-pass membrane protein</topology>
    </subcellularLocation>
</comment>
<proteinExistence type="inferred from homology"/>
<dbReference type="Gene3D" id="1.20.1720.10">
    <property type="entry name" value="Multidrug resistance protein D"/>
    <property type="match status" value="1"/>
</dbReference>
<keyword evidence="11" id="KW-1185">Reference proteome</keyword>
<dbReference type="NCBIfam" id="TIGR00711">
    <property type="entry name" value="efflux_EmrB"/>
    <property type="match status" value="1"/>
</dbReference>
<feature type="transmembrane region" description="Helical" evidence="8">
    <location>
        <begin position="102"/>
        <end position="123"/>
    </location>
</feature>
<dbReference type="GO" id="GO:0005886">
    <property type="term" value="C:plasma membrane"/>
    <property type="evidence" value="ECO:0007669"/>
    <property type="project" value="UniProtKB-SubCell"/>
</dbReference>
<dbReference type="GO" id="GO:0022857">
    <property type="term" value="F:transmembrane transporter activity"/>
    <property type="evidence" value="ECO:0007669"/>
    <property type="project" value="InterPro"/>
</dbReference>
<feature type="transmembrane region" description="Helical" evidence="8">
    <location>
        <begin position="163"/>
        <end position="185"/>
    </location>
</feature>
<dbReference type="RefSeq" id="WP_091670081.1">
    <property type="nucleotide sequence ID" value="NZ_LT594323.1"/>
</dbReference>
<dbReference type="PANTHER" id="PTHR42718:SF9">
    <property type="entry name" value="MAJOR FACILITATOR SUPERFAMILY MULTIDRUG TRANSPORTER MFSC"/>
    <property type="match status" value="1"/>
</dbReference>
<dbReference type="InterPro" id="IPR036259">
    <property type="entry name" value="MFS_trans_sf"/>
</dbReference>
<organism evidence="10 11">
    <name type="scientific">Micromonospora auratinigra</name>
    <dbReference type="NCBI Taxonomy" id="261654"/>
    <lineage>
        <taxon>Bacteria</taxon>
        <taxon>Bacillati</taxon>
        <taxon>Actinomycetota</taxon>
        <taxon>Actinomycetes</taxon>
        <taxon>Micromonosporales</taxon>
        <taxon>Micromonosporaceae</taxon>
        <taxon>Micromonospora</taxon>
    </lineage>
</organism>
<evidence type="ECO:0000256" key="5">
    <source>
        <dbReference type="ARBA" id="ARBA00022692"/>
    </source>
</evidence>
<dbReference type="Proteomes" id="UP000199385">
    <property type="component" value="Chromosome I"/>
</dbReference>
<evidence type="ECO:0000313" key="11">
    <source>
        <dbReference type="Proteomes" id="UP000199385"/>
    </source>
</evidence>
<evidence type="ECO:0000256" key="1">
    <source>
        <dbReference type="ARBA" id="ARBA00004651"/>
    </source>
</evidence>
<feature type="transmembrane region" description="Helical" evidence="8">
    <location>
        <begin position="238"/>
        <end position="261"/>
    </location>
</feature>
<evidence type="ECO:0000256" key="2">
    <source>
        <dbReference type="ARBA" id="ARBA00008537"/>
    </source>
</evidence>
<dbReference type="InterPro" id="IPR020846">
    <property type="entry name" value="MFS_dom"/>
</dbReference>
<evidence type="ECO:0000256" key="3">
    <source>
        <dbReference type="ARBA" id="ARBA00022448"/>
    </source>
</evidence>
<feature type="transmembrane region" description="Helical" evidence="8">
    <location>
        <begin position="77"/>
        <end position="96"/>
    </location>
</feature>
<dbReference type="CDD" id="cd17321">
    <property type="entry name" value="MFS_MMR_MDR_like"/>
    <property type="match status" value="1"/>
</dbReference>
<keyword evidence="6 8" id="KW-1133">Transmembrane helix</keyword>
<dbReference type="InterPro" id="IPR011701">
    <property type="entry name" value="MFS"/>
</dbReference>
<feature type="transmembrane region" description="Helical" evidence="8">
    <location>
        <begin position="12"/>
        <end position="33"/>
    </location>
</feature>
<feature type="transmembrane region" description="Helical" evidence="8">
    <location>
        <begin position="322"/>
        <end position="342"/>
    </location>
</feature>
<evidence type="ECO:0000256" key="7">
    <source>
        <dbReference type="ARBA" id="ARBA00023136"/>
    </source>
</evidence>
<feature type="transmembrane region" description="Helical" evidence="8">
    <location>
        <begin position="500"/>
        <end position="517"/>
    </location>
</feature>
<keyword evidence="7 8" id="KW-0472">Membrane</keyword>
<reference evidence="11" key="1">
    <citation type="submission" date="2016-06" db="EMBL/GenBank/DDBJ databases">
        <authorList>
            <person name="Varghese N."/>
            <person name="Submissions Spin"/>
        </authorList>
    </citation>
    <scope>NUCLEOTIDE SEQUENCE [LARGE SCALE GENOMIC DNA]</scope>
    <source>
        <strain evidence="11">DSM 44815</strain>
    </source>
</reference>
<comment type="similarity">
    <text evidence="2">Belongs to the major facilitator superfamily. EmrB family.</text>
</comment>
<evidence type="ECO:0000256" key="4">
    <source>
        <dbReference type="ARBA" id="ARBA00022475"/>
    </source>
</evidence>
<dbReference type="AlphaFoldDB" id="A0A1A9A6V4"/>
<dbReference type="Gene3D" id="1.20.1250.20">
    <property type="entry name" value="MFS general substrate transporter like domains"/>
    <property type="match status" value="1"/>
</dbReference>
<accession>A0A1A9A6V4</accession>
<name>A0A1A9A6V4_9ACTN</name>
<dbReference type="STRING" id="261654.GA0070611_5362"/>
<feature type="transmembrane region" description="Helical" evidence="8">
    <location>
        <begin position="423"/>
        <end position="444"/>
    </location>
</feature>
<dbReference type="InterPro" id="IPR004638">
    <property type="entry name" value="EmrB-like"/>
</dbReference>
<feature type="transmembrane region" description="Helical" evidence="8">
    <location>
        <begin position="351"/>
        <end position="370"/>
    </location>
</feature>
<feature type="domain" description="Major facilitator superfamily (MFS) profile" evidence="9">
    <location>
        <begin position="11"/>
        <end position="524"/>
    </location>
</feature>
<dbReference type="PANTHER" id="PTHR42718">
    <property type="entry name" value="MAJOR FACILITATOR SUPERFAMILY MULTIDRUG TRANSPORTER MFSC"/>
    <property type="match status" value="1"/>
</dbReference>
<dbReference type="PROSITE" id="PS50850">
    <property type="entry name" value="MFS"/>
    <property type="match status" value="1"/>
</dbReference>
<evidence type="ECO:0000256" key="6">
    <source>
        <dbReference type="ARBA" id="ARBA00022989"/>
    </source>
</evidence>
<keyword evidence="4" id="KW-1003">Cell membrane</keyword>
<evidence type="ECO:0000256" key="8">
    <source>
        <dbReference type="SAM" id="Phobius"/>
    </source>
</evidence>
<feature type="transmembrane region" description="Helical" evidence="8">
    <location>
        <begin position="197"/>
        <end position="218"/>
    </location>
</feature>
<dbReference type="SUPFAM" id="SSF103473">
    <property type="entry name" value="MFS general substrate transporter"/>
    <property type="match status" value="1"/>
</dbReference>
<protein>
    <submittedName>
        <fullName evidence="10">Drug resistance transporter, EmrB/QacA subfamily</fullName>
    </submittedName>
</protein>
<evidence type="ECO:0000313" key="10">
    <source>
        <dbReference type="EMBL" id="SBT51830.1"/>
    </source>
</evidence>
<feature type="transmembrane region" description="Helical" evidence="8">
    <location>
        <begin position="376"/>
        <end position="402"/>
    </location>
</feature>
<dbReference type="EMBL" id="LT594323">
    <property type="protein sequence ID" value="SBT51830.1"/>
    <property type="molecule type" value="Genomic_DNA"/>
</dbReference>
<evidence type="ECO:0000259" key="9">
    <source>
        <dbReference type="PROSITE" id="PS50850"/>
    </source>
</evidence>
<sequence>MRSEGRGRWWGLLAISLGVAMIIVDATIVNVAVPQIIRDLEVTSTDAQWVQEAYTLVFAALLLVAGRFADRSGRRRMFVTGVTVFVVASVLAALAGSGPALIGARVLQGIGGAMMLPTSLSLLNANFRGREKGIAFAIWGSTIGGAAALGPLLGGWLTTTYSWRWAFGINIPVSLAVIVATLILVAESRDDRAERGVDLLGALLSVIGMTGVVFALIEGRTYGWWERERPFSLFGLDWTANVSPVPVAGLVGLAALGVFLAEQVRRNRAGRPALLDLSLFGIGSFRNGILAAAIVSLGEFGLLFALPLWFQNVLGYSAFRTGLALLPLAVGSFLASGIGAPLTQRWGAARVVQLGVAAELVGVAGLGLVVAPDTTWWAPVGFLFVYGIGVGLATAQLTGVSLAEVPVQRSGQGSGLQSTARQVGSALGIAVLGTVLFAGLGGILTDRLADQPGLAPAQREQVVTAVKESAGAAITGLAADPRTAPIAEEAKVAFSDATRYAAFAAAGFLLVGLLACLRLPRVRAEATGDAPPASAEPAQV</sequence>
<keyword evidence="3" id="KW-0813">Transport</keyword>
<keyword evidence="5 8" id="KW-0812">Transmembrane</keyword>
<dbReference type="Pfam" id="PF07690">
    <property type="entry name" value="MFS_1"/>
    <property type="match status" value="1"/>
</dbReference>
<gene>
    <name evidence="10" type="ORF">GA0070611_5362</name>
</gene>
<dbReference type="OrthoDB" id="3218494at2"/>
<feature type="transmembrane region" description="Helical" evidence="8">
    <location>
        <begin position="135"/>
        <end position="157"/>
    </location>
</feature>
<feature type="transmembrane region" description="Helical" evidence="8">
    <location>
        <begin position="53"/>
        <end position="70"/>
    </location>
</feature>
<dbReference type="PATRIC" id="fig|261654.4.peg.5433"/>
<feature type="transmembrane region" description="Helical" evidence="8">
    <location>
        <begin position="289"/>
        <end position="310"/>
    </location>
</feature>